<protein>
    <submittedName>
        <fullName evidence="2">Uncharacterized protein</fullName>
    </submittedName>
</protein>
<gene>
    <name evidence="2" type="ORF">RM423_19580</name>
</gene>
<dbReference type="RefSeq" id="WP_311424730.1">
    <property type="nucleotide sequence ID" value="NZ_JAVREH010000044.1"/>
</dbReference>
<evidence type="ECO:0000256" key="1">
    <source>
        <dbReference type="SAM" id="MobiDB-lite"/>
    </source>
</evidence>
<evidence type="ECO:0000313" key="3">
    <source>
        <dbReference type="Proteomes" id="UP001183176"/>
    </source>
</evidence>
<keyword evidence="3" id="KW-1185">Reference proteome</keyword>
<reference evidence="3" key="1">
    <citation type="submission" date="2023-07" db="EMBL/GenBank/DDBJ databases">
        <title>30 novel species of actinomycetes from the DSMZ collection.</title>
        <authorList>
            <person name="Nouioui I."/>
        </authorList>
    </citation>
    <scope>NUCLEOTIDE SEQUENCE [LARGE SCALE GENOMIC DNA]</scope>
    <source>
        <strain evidence="3">DSM 44399</strain>
    </source>
</reference>
<feature type="compositionally biased region" description="Acidic residues" evidence="1">
    <location>
        <begin position="9"/>
        <end position="20"/>
    </location>
</feature>
<organism evidence="2 3">
    <name type="scientific">Jatrophihabitans lederbergiae</name>
    <dbReference type="NCBI Taxonomy" id="3075547"/>
    <lineage>
        <taxon>Bacteria</taxon>
        <taxon>Bacillati</taxon>
        <taxon>Actinomycetota</taxon>
        <taxon>Actinomycetes</taxon>
        <taxon>Jatrophihabitantales</taxon>
        <taxon>Jatrophihabitantaceae</taxon>
        <taxon>Jatrophihabitans</taxon>
    </lineage>
</organism>
<sequence length="71" mass="7733">MAEHPQTEQSDDPPDSESVEDPSSSSTGVHRHPVDPVLPQTSSDERDVGWGDGPSSYPDGWYLAERPPHHG</sequence>
<comment type="caution">
    <text evidence="2">The sequence shown here is derived from an EMBL/GenBank/DDBJ whole genome shotgun (WGS) entry which is preliminary data.</text>
</comment>
<dbReference type="EMBL" id="JAVREH010000044">
    <property type="protein sequence ID" value="MDT0263584.1"/>
    <property type="molecule type" value="Genomic_DNA"/>
</dbReference>
<proteinExistence type="predicted"/>
<accession>A0ABU2JGH9</accession>
<evidence type="ECO:0000313" key="2">
    <source>
        <dbReference type="EMBL" id="MDT0263584.1"/>
    </source>
</evidence>
<feature type="region of interest" description="Disordered" evidence="1">
    <location>
        <begin position="1"/>
        <end position="71"/>
    </location>
</feature>
<dbReference type="Proteomes" id="UP001183176">
    <property type="component" value="Unassembled WGS sequence"/>
</dbReference>
<name>A0ABU2JGH9_9ACTN</name>